<sequence length="59" mass="6386">MSGRCESATQQDGLSKESVQDTRPQPSAPSSSCHACLLPHFLAVIVMDSYLPGTNHRWG</sequence>
<accession>A6K0P5</accession>
<feature type="region of interest" description="Disordered" evidence="1">
    <location>
        <begin position="1"/>
        <end position="32"/>
    </location>
</feature>
<gene>
    <name evidence="2" type="ORF">rCG_52513</name>
</gene>
<dbReference type="Proteomes" id="UP000234681">
    <property type="component" value="Chromosome 4"/>
</dbReference>
<evidence type="ECO:0000313" key="3">
    <source>
        <dbReference type="Proteomes" id="UP000234681"/>
    </source>
</evidence>
<dbReference type="AlphaFoldDB" id="A6K0P5"/>
<feature type="compositionally biased region" description="Polar residues" evidence="1">
    <location>
        <begin position="21"/>
        <end position="32"/>
    </location>
</feature>
<proteinExistence type="predicted"/>
<evidence type="ECO:0000313" key="2">
    <source>
        <dbReference type="EMBL" id="EDL88173.1"/>
    </source>
</evidence>
<organism evidence="2 3">
    <name type="scientific">Rattus norvegicus</name>
    <name type="common">Rat</name>
    <dbReference type="NCBI Taxonomy" id="10116"/>
    <lineage>
        <taxon>Eukaryota</taxon>
        <taxon>Metazoa</taxon>
        <taxon>Chordata</taxon>
        <taxon>Craniata</taxon>
        <taxon>Vertebrata</taxon>
        <taxon>Euteleostomi</taxon>
        <taxon>Mammalia</taxon>
        <taxon>Eutheria</taxon>
        <taxon>Euarchontoglires</taxon>
        <taxon>Glires</taxon>
        <taxon>Rodentia</taxon>
        <taxon>Myomorpha</taxon>
        <taxon>Muroidea</taxon>
        <taxon>Muridae</taxon>
        <taxon>Murinae</taxon>
        <taxon>Rattus</taxon>
    </lineage>
</organism>
<name>A6K0P5_RAT</name>
<evidence type="ECO:0000256" key="1">
    <source>
        <dbReference type="SAM" id="MobiDB-lite"/>
    </source>
</evidence>
<protein>
    <submittedName>
        <fullName evidence="2">RCG52513</fullName>
    </submittedName>
</protein>
<reference evidence="2 3" key="1">
    <citation type="submission" date="2005-09" db="EMBL/GenBank/DDBJ databases">
        <authorList>
            <person name="Mural R.J."/>
            <person name="Li P.W."/>
            <person name="Adams M.D."/>
            <person name="Amanatides P.G."/>
            <person name="Baden-Tillson H."/>
            <person name="Barnstead M."/>
            <person name="Chin S.H."/>
            <person name="Dew I."/>
            <person name="Evans C.A."/>
            <person name="Ferriera S."/>
            <person name="Flanigan M."/>
            <person name="Fosler C."/>
            <person name="Glodek A."/>
            <person name="Gu Z."/>
            <person name="Holt R.A."/>
            <person name="Jennings D."/>
            <person name="Kraft C.L."/>
            <person name="Lu F."/>
            <person name="Nguyen T."/>
            <person name="Nusskern D.R."/>
            <person name="Pfannkoch C.M."/>
            <person name="Sitter C."/>
            <person name="Sutton G.G."/>
            <person name="Venter J.C."/>
            <person name="Wang Z."/>
            <person name="Woodage T."/>
            <person name="Zheng X.H."/>
            <person name="Zhong F."/>
        </authorList>
    </citation>
    <scope>NUCLEOTIDE SEQUENCE [LARGE SCALE GENOMIC DNA]</scope>
    <source>
        <strain>BN</strain>
        <strain evidence="3">Sprague-Dawley</strain>
    </source>
</reference>
<dbReference type="EMBL" id="CH474011">
    <property type="protein sequence ID" value="EDL88173.1"/>
    <property type="molecule type" value="Genomic_DNA"/>
</dbReference>